<dbReference type="PANTHER" id="PTHR47331">
    <property type="entry name" value="PHD-TYPE DOMAIN-CONTAINING PROTEIN"/>
    <property type="match status" value="1"/>
</dbReference>
<dbReference type="PANTHER" id="PTHR47331:SF1">
    <property type="entry name" value="GAG-LIKE PROTEIN"/>
    <property type="match status" value="1"/>
</dbReference>
<protein>
    <recommendedName>
        <fullName evidence="3">Peptidase aspartic putative domain-containing protein</fullName>
    </recommendedName>
</protein>
<gene>
    <name evidence="1" type="ORF">NQ314_000632</name>
</gene>
<dbReference type="AlphaFoldDB" id="A0AAV8ZXM4"/>
<evidence type="ECO:0000313" key="1">
    <source>
        <dbReference type="EMBL" id="KAJ8971575.1"/>
    </source>
</evidence>
<comment type="caution">
    <text evidence="1">The sequence shown here is derived from an EMBL/GenBank/DDBJ whole genome shotgun (WGS) entry which is preliminary data.</text>
</comment>
<name>A0AAV8ZXM4_9CUCU</name>
<dbReference type="Proteomes" id="UP001162156">
    <property type="component" value="Unassembled WGS sequence"/>
</dbReference>
<reference evidence="1" key="1">
    <citation type="journal article" date="2023" name="Insect Mol. Biol.">
        <title>Genome sequencing provides insights into the evolution of gene families encoding plant cell wall-degrading enzymes in longhorned beetles.</title>
        <authorList>
            <person name="Shin N.R."/>
            <person name="Okamura Y."/>
            <person name="Kirsch R."/>
            <person name="Pauchet Y."/>
        </authorList>
    </citation>
    <scope>NUCLEOTIDE SEQUENCE</scope>
    <source>
        <strain evidence="1">RBIC_L_NR</strain>
    </source>
</reference>
<proteinExistence type="predicted"/>
<keyword evidence="2" id="KW-1185">Reference proteome</keyword>
<evidence type="ECO:0008006" key="3">
    <source>
        <dbReference type="Google" id="ProtNLM"/>
    </source>
</evidence>
<evidence type="ECO:0000313" key="2">
    <source>
        <dbReference type="Proteomes" id="UP001162156"/>
    </source>
</evidence>
<accession>A0AAV8ZXM4</accession>
<dbReference type="EMBL" id="JANEYF010000188">
    <property type="protein sequence ID" value="KAJ8971575.1"/>
    <property type="molecule type" value="Genomic_DNA"/>
</dbReference>
<sequence length="140" mass="16045">MEYSACPDLLKIDPELRLNKIRELKLCVNCFKTNHQTYNCQSSARCRTCNKRHNTLLHINKVNTNNPIEVITNSPIINSNEVHPQPSTSALTSIRNYSQVLLFTAVIHVFDSKNFIHECRVLLDVGSQSNFITEEMVKKT</sequence>
<organism evidence="1 2">
    <name type="scientific">Rhamnusium bicolor</name>
    <dbReference type="NCBI Taxonomy" id="1586634"/>
    <lineage>
        <taxon>Eukaryota</taxon>
        <taxon>Metazoa</taxon>
        <taxon>Ecdysozoa</taxon>
        <taxon>Arthropoda</taxon>
        <taxon>Hexapoda</taxon>
        <taxon>Insecta</taxon>
        <taxon>Pterygota</taxon>
        <taxon>Neoptera</taxon>
        <taxon>Endopterygota</taxon>
        <taxon>Coleoptera</taxon>
        <taxon>Polyphaga</taxon>
        <taxon>Cucujiformia</taxon>
        <taxon>Chrysomeloidea</taxon>
        <taxon>Cerambycidae</taxon>
        <taxon>Lepturinae</taxon>
        <taxon>Rhagiini</taxon>
        <taxon>Rhamnusium</taxon>
    </lineage>
</organism>